<reference evidence="2 3" key="1">
    <citation type="submission" date="2023-05" db="EMBL/GenBank/DDBJ databases">
        <title>B98-5 Cell Line De Novo Hybrid Assembly: An Optical Mapping Approach.</title>
        <authorList>
            <person name="Kananen K."/>
            <person name="Auerbach J.A."/>
            <person name="Kautto E."/>
            <person name="Blachly J.S."/>
        </authorList>
    </citation>
    <scope>NUCLEOTIDE SEQUENCE [LARGE SCALE GENOMIC DNA]</scope>
    <source>
        <strain evidence="2">B95-8</strain>
        <tissue evidence="2">Cell line</tissue>
    </source>
</reference>
<proteinExistence type="predicted"/>
<dbReference type="Proteomes" id="UP001266305">
    <property type="component" value="Unassembled WGS sequence"/>
</dbReference>
<organism evidence="2 3">
    <name type="scientific">Saguinus oedipus</name>
    <name type="common">Cotton-top tamarin</name>
    <name type="synonym">Oedipomidas oedipus</name>
    <dbReference type="NCBI Taxonomy" id="9490"/>
    <lineage>
        <taxon>Eukaryota</taxon>
        <taxon>Metazoa</taxon>
        <taxon>Chordata</taxon>
        <taxon>Craniata</taxon>
        <taxon>Vertebrata</taxon>
        <taxon>Euteleostomi</taxon>
        <taxon>Mammalia</taxon>
        <taxon>Eutheria</taxon>
        <taxon>Euarchontoglires</taxon>
        <taxon>Primates</taxon>
        <taxon>Haplorrhini</taxon>
        <taxon>Platyrrhini</taxon>
        <taxon>Cebidae</taxon>
        <taxon>Callitrichinae</taxon>
        <taxon>Saguinus</taxon>
    </lineage>
</organism>
<sequence>METQAAREPEDDVTPTPSVISVTSHPWDPGSPGQAVPGGEGDNTQLPGLEGEQPEQENMALCSLEDLPPRTRNSGIWESPELDRNPAEEASSTEAAGGYKVVRKEPPFPGASALDRRGRGTQPLTPGDSTEGNRGGSWD</sequence>
<evidence type="ECO:0000313" key="3">
    <source>
        <dbReference type="Proteomes" id="UP001266305"/>
    </source>
</evidence>
<gene>
    <name evidence="2" type="primary">ARHGEF11_2</name>
    <name evidence="2" type="ORF">P7K49_037499</name>
</gene>
<accession>A0ABQ9TI91</accession>
<name>A0ABQ9TI91_SAGOE</name>
<comment type="caution">
    <text evidence="2">The sequence shown here is derived from an EMBL/GenBank/DDBJ whole genome shotgun (WGS) entry which is preliminary data.</text>
</comment>
<protein>
    <submittedName>
        <fullName evidence="2">Rho guanine nucleotide exchange factor 11</fullName>
    </submittedName>
</protein>
<evidence type="ECO:0000313" key="2">
    <source>
        <dbReference type="EMBL" id="KAK2084466.1"/>
    </source>
</evidence>
<feature type="compositionally biased region" description="Polar residues" evidence="1">
    <location>
        <begin position="122"/>
        <end position="132"/>
    </location>
</feature>
<dbReference type="EMBL" id="JASSZA010000022">
    <property type="protein sequence ID" value="KAK2084466.1"/>
    <property type="molecule type" value="Genomic_DNA"/>
</dbReference>
<feature type="compositionally biased region" description="Polar residues" evidence="1">
    <location>
        <begin position="15"/>
        <end position="24"/>
    </location>
</feature>
<feature type="region of interest" description="Disordered" evidence="1">
    <location>
        <begin position="1"/>
        <end position="139"/>
    </location>
</feature>
<evidence type="ECO:0000256" key="1">
    <source>
        <dbReference type="SAM" id="MobiDB-lite"/>
    </source>
</evidence>
<keyword evidence="3" id="KW-1185">Reference proteome</keyword>